<name>A0ABV8V5B0_9GAMM</name>
<gene>
    <name evidence="2" type="ORF">ACFOX3_12335</name>
</gene>
<keyword evidence="1" id="KW-1133">Transmembrane helix</keyword>
<keyword evidence="3" id="KW-1185">Reference proteome</keyword>
<proteinExistence type="predicted"/>
<dbReference type="RefSeq" id="WP_290265128.1">
    <property type="nucleotide sequence ID" value="NZ_JAUFQG010000006.1"/>
</dbReference>
<feature type="transmembrane region" description="Helical" evidence="1">
    <location>
        <begin position="29"/>
        <end position="47"/>
    </location>
</feature>
<evidence type="ECO:0000313" key="2">
    <source>
        <dbReference type="EMBL" id="MFC4363096.1"/>
    </source>
</evidence>
<comment type="caution">
    <text evidence="2">The sequence shown here is derived from an EMBL/GenBank/DDBJ whole genome shotgun (WGS) entry which is preliminary data.</text>
</comment>
<keyword evidence="1" id="KW-0812">Transmembrane</keyword>
<organism evidence="2 3">
    <name type="scientific">Simiduia curdlanivorans</name>
    <dbReference type="NCBI Taxonomy" id="1492769"/>
    <lineage>
        <taxon>Bacteria</taxon>
        <taxon>Pseudomonadati</taxon>
        <taxon>Pseudomonadota</taxon>
        <taxon>Gammaproteobacteria</taxon>
        <taxon>Cellvibrionales</taxon>
        <taxon>Cellvibrionaceae</taxon>
        <taxon>Simiduia</taxon>
    </lineage>
</organism>
<dbReference type="EMBL" id="JBHSCX010000015">
    <property type="protein sequence ID" value="MFC4363096.1"/>
    <property type="molecule type" value="Genomic_DNA"/>
</dbReference>
<reference evidence="3" key="1">
    <citation type="journal article" date="2019" name="Int. J. Syst. Evol. Microbiol.">
        <title>The Global Catalogue of Microorganisms (GCM) 10K type strain sequencing project: providing services to taxonomists for standard genome sequencing and annotation.</title>
        <authorList>
            <consortium name="The Broad Institute Genomics Platform"/>
            <consortium name="The Broad Institute Genome Sequencing Center for Infectious Disease"/>
            <person name="Wu L."/>
            <person name="Ma J."/>
        </authorList>
    </citation>
    <scope>NUCLEOTIDE SEQUENCE [LARGE SCALE GENOMIC DNA]</scope>
    <source>
        <strain evidence="3">CECT 8570</strain>
    </source>
</reference>
<protein>
    <submittedName>
        <fullName evidence="2">Uncharacterized protein</fullName>
    </submittedName>
</protein>
<dbReference type="Proteomes" id="UP001595840">
    <property type="component" value="Unassembled WGS sequence"/>
</dbReference>
<keyword evidence="1" id="KW-0472">Membrane</keyword>
<accession>A0ABV8V5B0</accession>
<sequence length="122" mass="13715">MITYLYWIVVLGLAFGAFFLLAKRTYWRAAAGCAAGILLVGWASYVFHFEQVFVKRFGGVMSITIPSGQLHIATTWKDDNLWVENYDPKTNTCYFYEYSKGNVLEGKVVIKDCNPLAGAALK</sequence>
<feature type="transmembrane region" description="Helical" evidence="1">
    <location>
        <begin position="6"/>
        <end position="22"/>
    </location>
</feature>
<evidence type="ECO:0000256" key="1">
    <source>
        <dbReference type="SAM" id="Phobius"/>
    </source>
</evidence>
<evidence type="ECO:0000313" key="3">
    <source>
        <dbReference type="Proteomes" id="UP001595840"/>
    </source>
</evidence>